<accession>S3KH57</accession>
<dbReference type="InterPro" id="IPR003646">
    <property type="entry name" value="SH3-like_bac-type"/>
</dbReference>
<gene>
    <name evidence="2" type="ORF">HMPREF9194_01903</name>
</gene>
<evidence type="ECO:0000313" key="2">
    <source>
        <dbReference type="EMBL" id="EPF31552.1"/>
    </source>
</evidence>
<dbReference type="AlphaFoldDB" id="S3KH57"/>
<evidence type="ECO:0000259" key="1">
    <source>
        <dbReference type="PROSITE" id="PS51781"/>
    </source>
</evidence>
<dbReference type="Pfam" id="PF08239">
    <property type="entry name" value="SH3_3"/>
    <property type="match status" value="1"/>
</dbReference>
<organism evidence="2 3">
    <name type="scientific">Treponema maltophilum ATCC 51939</name>
    <dbReference type="NCBI Taxonomy" id="1125699"/>
    <lineage>
        <taxon>Bacteria</taxon>
        <taxon>Pseudomonadati</taxon>
        <taxon>Spirochaetota</taxon>
        <taxon>Spirochaetia</taxon>
        <taxon>Spirochaetales</taxon>
        <taxon>Treponemataceae</taxon>
        <taxon>Treponema</taxon>
    </lineage>
</organism>
<proteinExistence type="predicted"/>
<dbReference type="Gene3D" id="2.30.30.40">
    <property type="entry name" value="SH3 Domains"/>
    <property type="match status" value="1"/>
</dbReference>
<dbReference type="PROSITE" id="PS51781">
    <property type="entry name" value="SH3B"/>
    <property type="match status" value="1"/>
</dbReference>
<dbReference type="OrthoDB" id="322924at2"/>
<dbReference type="RefSeq" id="WP_016526161.1">
    <property type="nucleotide sequence ID" value="NZ_KE332518.1"/>
</dbReference>
<dbReference type="PATRIC" id="fig|1125699.3.peg.1922"/>
<dbReference type="STRING" id="1125699.HMPREF9194_01903"/>
<name>S3KH57_TREMA</name>
<sequence length="503" mass="58775">MKKRVLYTFLFFLFPIFLYSQGLVIDERDIASLIPENFVKNFCARTDGVNDKATDITFKDMTIEQKRIRYTYETYDIYIKDIPKKAKQRFFGSTLLSEFGEEYGYNRRLAEPYYSRGFITYNEIVELLTKAAKDEYVLFDDRESLTSGVRFSLYKKLRHNKNIIGESAVGFSEGEGAFCPQMYIIECAFLNGEDRISFIKMYCYDWNLDIVSFFPEYFRRDTYVDTWAFISGKEQEQFREQIEKRSKRLPPWMLEFLDYYDKLYISVQNLFDMQLPFETTVFYTQANLNIRDKAGTDGTKLRMITMGTRLRLLEIGAKDKIDGITAPWVKVRLPDGTEGWCFSGYITAKKIYKAVLDRETPIIKNSGNGNKKLDSIDNLIIDNKMIRLGDKKPKGMISNTILEAPFMEFYKFGDIEGYESLDTIIGWNNMNAVIFITTVAPTARTQSGITIGSSRQEVIRAYGEEYLSTKNRIQYINNEFELVGMIFYFENNKVIRITCFTHI</sequence>
<dbReference type="eggNOG" id="ENOG502ZFVU">
    <property type="taxonomic scope" value="Bacteria"/>
</dbReference>
<dbReference type="SMART" id="SM00287">
    <property type="entry name" value="SH3b"/>
    <property type="match status" value="1"/>
</dbReference>
<keyword evidence="3" id="KW-1185">Reference proteome</keyword>
<protein>
    <recommendedName>
        <fullName evidence="1">SH3b domain-containing protein</fullName>
    </recommendedName>
</protein>
<comment type="caution">
    <text evidence="2">The sequence shown here is derived from an EMBL/GenBank/DDBJ whole genome shotgun (WGS) entry which is preliminary data.</text>
</comment>
<evidence type="ECO:0000313" key="3">
    <source>
        <dbReference type="Proteomes" id="UP000014541"/>
    </source>
</evidence>
<dbReference type="Proteomes" id="UP000014541">
    <property type="component" value="Unassembled WGS sequence"/>
</dbReference>
<feature type="domain" description="SH3b" evidence="1">
    <location>
        <begin position="278"/>
        <end position="350"/>
    </location>
</feature>
<dbReference type="HOGENOM" id="CLU_541765_0_0_12"/>
<dbReference type="EMBL" id="ATFF01000006">
    <property type="protein sequence ID" value="EPF31552.1"/>
    <property type="molecule type" value="Genomic_DNA"/>
</dbReference>
<reference evidence="2 3" key="1">
    <citation type="submission" date="2013-04" db="EMBL/GenBank/DDBJ databases">
        <title>The Genome Sequence of Treponema maltophilum ATCC 51939.</title>
        <authorList>
            <consortium name="The Broad Institute Genomics Platform"/>
            <person name="Earl A."/>
            <person name="Ward D."/>
            <person name="Feldgarden M."/>
            <person name="Gevers D."/>
            <person name="Leonetti C."/>
            <person name="Blanton J.M."/>
            <person name="Dewhirst F.E."/>
            <person name="Izard J."/>
            <person name="Walker B."/>
            <person name="Young S."/>
            <person name="Zeng Q."/>
            <person name="Gargeya S."/>
            <person name="Fitzgerald M."/>
            <person name="Haas B."/>
            <person name="Abouelleil A."/>
            <person name="Allen A.W."/>
            <person name="Alvarado L."/>
            <person name="Arachchi H.M."/>
            <person name="Berlin A.M."/>
            <person name="Chapman S.B."/>
            <person name="Gainer-Dewar J."/>
            <person name="Goldberg J."/>
            <person name="Griggs A."/>
            <person name="Gujja S."/>
            <person name="Hansen M."/>
            <person name="Howarth C."/>
            <person name="Imamovic A."/>
            <person name="Ireland A."/>
            <person name="Larimer J."/>
            <person name="McCowan C."/>
            <person name="Murphy C."/>
            <person name="Pearson M."/>
            <person name="Poon T.W."/>
            <person name="Priest M."/>
            <person name="Roberts A."/>
            <person name="Saif S."/>
            <person name="Shea T."/>
            <person name="Sisk P."/>
            <person name="Sykes S."/>
            <person name="Wortman J."/>
            <person name="Nusbaum C."/>
            <person name="Birren B."/>
        </authorList>
    </citation>
    <scope>NUCLEOTIDE SEQUENCE [LARGE SCALE GENOMIC DNA]</scope>
    <source>
        <strain evidence="2 3">ATCC 51939</strain>
    </source>
</reference>